<dbReference type="Pfam" id="PF13407">
    <property type="entry name" value="Peripla_BP_4"/>
    <property type="match status" value="1"/>
</dbReference>
<dbReference type="Gene3D" id="3.40.50.2300">
    <property type="match status" value="2"/>
</dbReference>
<dbReference type="InterPro" id="IPR036388">
    <property type="entry name" value="WH-like_DNA-bd_sf"/>
</dbReference>
<comment type="subcellular location">
    <subcellularLocation>
        <location evidence="1">Cell envelope</location>
    </subcellularLocation>
</comment>
<dbReference type="RefSeq" id="WP_186806115.1">
    <property type="nucleotide sequence ID" value="NZ_BJUW01000003.1"/>
</dbReference>
<keyword evidence="3" id="KW-0732">Signal</keyword>
<dbReference type="GO" id="GO:0006355">
    <property type="term" value="P:regulation of DNA-templated transcription"/>
    <property type="evidence" value="ECO:0007669"/>
    <property type="project" value="InterPro"/>
</dbReference>
<organism evidence="5 6">
    <name type="scientific">Microbacterium aerolatum</name>
    <dbReference type="NCBI Taxonomy" id="153731"/>
    <lineage>
        <taxon>Bacteria</taxon>
        <taxon>Bacillati</taxon>
        <taxon>Actinomycetota</taxon>
        <taxon>Actinomycetes</taxon>
        <taxon>Micrococcales</taxon>
        <taxon>Microbacteriaceae</taxon>
        <taxon>Microbacterium</taxon>
    </lineage>
</organism>
<accession>A0A511ACE2</accession>
<evidence type="ECO:0000313" key="6">
    <source>
        <dbReference type="Proteomes" id="UP000321225"/>
    </source>
</evidence>
<dbReference type="InterPro" id="IPR005471">
    <property type="entry name" value="Tscrpt_reg_IclR_N"/>
</dbReference>
<dbReference type="EMBL" id="BJUW01000003">
    <property type="protein sequence ID" value="GEK85676.1"/>
    <property type="molecule type" value="Genomic_DNA"/>
</dbReference>
<dbReference type="Proteomes" id="UP000321225">
    <property type="component" value="Unassembled WGS sequence"/>
</dbReference>
<dbReference type="GO" id="GO:0030313">
    <property type="term" value="C:cell envelope"/>
    <property type="evidence" value="ECO:0007669"/>
    <property type="project" value="UniProtKB-SubCell"/>
</dbReference>
<gene>
    <name evidence="5" type="ORF">MAE01_08520</name>
</gene>
<dbReference type="InterPro" id="IPR028082">
    <property type="entry name" value="Peripla_BP_I"/>
</dbReference>
<dbReference type="SUPFAM" id="SSF53822">
    <property type="entry name" value="Periplasmic binding protein-like I"/>
    <property type="match status" value="1"/>
</dbReference>
<dbReference type="Pfam" id="PF09339">
    <property type="entry name" value="HTH_IclR"/>
    <property type="match status" value="1"/>
</dbReference>
<comment type="similarity">
    <text evidence="2">Belongs to the bacterial solute-binding protein 2 family.</text>
</comment>
<evidence type="ECO:0000313" key="5">
    <source>
        <dbReference type="EMBL" id="GEK85676.1"/>
    </source>
</evidence>
<protein>
    <recommendedName>
        <fullName evidence="4">HTH iclR-type domain-containing protein</fullName>
    </recommendedName>
</protein>
<evidence type="ECO:0000259" key="4">
    <source>
        <dbReference type="PROSITE" id="PS51077"/>
    </source>
</evidence>
<dbReference type="SUPFAM" id="SSF46785">
    <property type="entry name" value="Winged helix' DNA-binding domain"/>
    <property type="match status" value="1"/>
</dbReference>
<dbReference type="GO" id="GO:0003677">
    <property type="term" value="F:DNA binding"/>
    <property type="evidence" value="ECO:0007669"/>
    <property type="project" value="InterPro"/>
</dbReference>
<comment type="caution">
    <text evidence="5">The sequence shown here is derived from an EMBL/GenBank/DDBJ whole genome shotgun (WGS) entry which is preliminary data.</text>
</comment>
<dbReference type="PANTHER" id="PTHR46847:SF2">
    <property type="entry name" value="ABC TRANSPORTER SUGAR-BINDING PROTEIN"/>
    <property type="match status" value="1"/>
</dbReference>
<dbReference type="AlphaFoldDB" id="A0A511ACE2"/>
<name>A0A511ACE2_9MICO</name>
<dbReference type="Gene3D" id="1.10.10.10">
    <property type="entry name" value="Winged helix-like DNA-binding domain superfamily/Winged helix DNA-binding domain"/>
    <property type="match status" value="1"/>
</dbReference>
<keyword evidence="6" id="KW-1185">Reference proteome</keyword>
<dbReference type="InterPro" id="IPR036390">
    <property type="entry name" value="WH_DNA-bd_sf"/>
</dbReference>
<evidence type="ECO:0000256" key="1">
    <source>
        <dbReference type="ARBA" id="ARBA00004196"/>
    </source>
</evidence>
<dbReference type="GO" id="GO:0030246">
    <property type="term" value="F:carbohydrate binding"/>
    <property type="evidence" value="ECO:0007669"/>
    <property type="project" value="UniProtKB-ARBA"/>
</dbReference>
<feature type="domain" description="HTH iclR-type" evidence="4">
    <location>
        <begin position="1"/>
        <end position="53"/>
    </location>
</feature>
<evidence type="ECO:0000256" key="2">
    <source>
        <dbReference type="ARBA" id="ARBA00007639"/>
    </source>
</evidence>
<dbReference type="SMART" id="SM00346">
    <property type="entry name" value="HTH_ICLR"/>
    <property type="match status" value="1"/>
</dbReference>
<proteinExistence type="inferred from homology"/>
<dbReference type="InterPro" id="IPR025997">
    <property type="entry name" value="SBP_2_dom"/>
</dbReference>
<dbReference type="PANTHER" id="PTHR46847">
    <property type="entry name" value="D-ALLOSE-BINDING PERIPLASMIC PROTEIN-RELATED"/>
    <property type="match status" value="1"/>
</dbReference>
<dbReference type="PROSITE" id="PS51077">
    <property type="entry name" value="HTH_ICLR"/>
    <property type="match status" value="1"/>
</dbReference>
<evidence type="ECO:0000256" key="3">
    <source>
        <dbReference type="ARBA" id="ARBA00022729"/>
    </source>
</evidence>
<reference evidence="5 6" key="1">
    <citation type="submission" date="2019-07" db="EMBL/GenBank/DDBJ databases">
        <title>Whole genome shotgun sequence of Microbacterium aerolatum NBRC 103071.</title>
        <authorList>
            <person name="Hosoyama A."/>
            <person name="Uohara A."/>
            <person name="Ohji S."/>
            <person name="Ichikawa N."/>
        </authorList>
    </citation>
    <scope>NUCLEOTIDE SEQUENCE [LARGE SCALE GENOMIC DNA]</scope>
    <source>
        <strain evidence="5 6">NBRC 103071</strain>
    </source>
</reference>
<sequence length="346" mass="36638">MLDAIASSTDPLTLSQIARSAAIPKSTTQQLLRELESERWIAQSSRGGFKIGPRLIELAALARRNLGVVRRVGFSVAADSAYYRAESTALEDATQERGGRLFVRNAAGDLAAQRDDIGQFVDGRVEVIIIDPVSSHGLESAAAHARAAGIPLVSVNGRTTGVDAAVTTDNVQAGHLIARLISDLLGGTGRVAVIGGTAITAVADRIVGLENYLRDIPGVRIVGMEPSLNTTASGQASTQKLLDKLDELPDAIFGINDPVSQGIEEALTERGIRIPIFGVDGSSWARENMLAGGMLHASVAQEPGAMVRTALELAVDTREGNMPTNRLMQLATTVVTPETAEEYRPW</sequence>